<dbReference type="Proteomes" id="UP000580250">
    <property type="component" value="Unassembled WGS sequence"/>
</dbReference>
<evidence type="ECO:0000313" key="3">
    <source>
        <dbReference type="Proteomes" id="UP000580250"/>
    </source>
</evidence>
<sequence length="85" mass="9483">MVCFSGNFVLIVAFAVLNDVIVVSSKGSLVVVDSSIASVVVASSVVIDSFRKFYIPNCSYRQVLRCDFNFWCFYSCGWFLLNLCC</sequence>
<comment type="caution">
    <text evidence="2">The sequence shown here is derived from an EMBL/GenBank/DDBJ whole genome shotgun (WGS) entry which is preliminary data.</text>
</comment>
<keyword evidence="1" id="KW-0732">Signal</keyword>
<dbReference type="EMBL" id="CAJEWN010000154">
    <property type="protein sequence ID" value="CAD2169512.1"/>
    <property type="molecule type" value="Genomic_DNA"/>
</dbReference>
<gene>
    <name evidence="2" type="ORF">MENT_LOCUS20847</name>
</gene>
<organism evidence="2 3">
    <name type="scientific">Meloidogyne enterolobii</name>
    <name type="common">Root-knot nematode worm</name>
    <name type="synonym">Meloidogyne mayaguensis</name>
    <dbReference type="NCBI Taxonomy" id="390850"/>
    <lineage>
        <taxon>Eukaryota</taxon>
        <taxon>Metazoa</taxon>
        <taxon>Ecdysozoa</taxon>
        <taxon>Nematoda</taxon>
        <taxon>Chromadorea</taxon>
        <taxon>Rhabditida</taxon>
        <taxon>Tylenchina</taxon>
        <taxon>Tylenchomorpha</taxon>
        <taxon>Tylenchoidea</taxon>
        <taxon>Meloidogynidae</taxon>
        <taxon>Meloidogyninae</taxon>
        <taxon>Meloidogyne</taxon>
    </lineage>
</organism>
<evidence type="ECO:0000256" key="1">
    <source>
        <dbReference type="SAM" id="SignalP"/>
    </source>
</evidence>
<evidence type="ECO:0000313" key="2">
    <source>
        <dbReference type="EMBL" id="CAD2169512.1"/>
    </source>
</evidence>
<reference evidence="2 3" key="1">
    <citation type="submission" date="2020-08" db="EMBL/GenBank/DDBJ databases">
        <authorList>
            <person name="Koutsovoulos G."/>
            <person name="Danchin GJ E."/>
        </authorList>
    </citation>
    <scope>NUCLEOTIDE SEQUENCE [LARGE SCALE GENOMIC DNA]</scope>
</reference>
<accession>A0A6V7V3G0</accession>
<proteinExistence type="predicted"/>
<feature type="chain" id="PRO_5027871186" evidence="1">
    <location>
        <begin position="26"/>
        <end position="85"/>
    </location>
</feature>
<dbReference type="AlphaFoldDB" id="A0A6V7V3G0"/>
<feature type="signal peptide" evidence="1">
    <location>
        <begin position="1"/>
        <end position="25"/>
    </location>
</feature>
<protein>
    <submittedName>
        <fullName evidence="2">Uncharacterized protein</fullName>
    </submittedName>
</protein>
<name>A0A6V7V3G0_MELEN</name>